<keyword evidence="3" id="KW-0539">Nucleus</keyword>
<gene>
    <name evidence="4" type="ORF">LSALG_LOCUS25804</name>
</gene>
<dbReference type="EMBL" id="OX465081">
    <property type="protein sequence ID" value="CAI9286383.1"/>
    <property type="molecule type" value="Genomic_DNA"/>
</dbReference>
<dbReference type="GO" id="GO:0071013">
    <property type="term" value="C:catalytic step 2 spliceosome"/>
    <property type="evidence" value="ECO:0007669"/>
    <property type="project" value="TreeGrafter"/>
</dbReference>
<reference evidence="4" key="1">
    <citation type="submission" date="2023-04" db="EMBL/GenBank/DDBJ databases">
        <authorList>
            <person name="Vijverberg K."/>
            <person name="Xiong W."/>
            <person name="Schranz E."/>
        </authorList>
    </citation>
    <scope>NUCLEOTIDE SEQUENCE</scope>
</reference>
<evidence type="ECO:0000256" key="2">
    <source>
        <dbReference type="ARBA" id="ARBA00009265"/>
    </source>
</evidence>
<dbReference type="InterPro" id="IPR013633">
    <property type="entry name" value="NRDE-2"/>
</dbReference>
<dbReference type="PANTHER" id="PTHR13471">
    <property type="entry name" value="TETRATRICOPEPTIDE-LIKE HELICAL"/>
    <property type="match status" value="1"/>
</dbReference>
<name>A0AA35Z689_LACSI</name>
<evidence type="ECO:0000313" key="5">
    <source>
        <dbReference type="Proteomes" id="UP001177003"/>
    </source>
</evidence>
<evidence type="ECO:0000313" key="4">
    <source>
        <dbReference type="EMBL" id="CAI9286383.1"/>
    </source>
</evidence>
<dbReference type="GO" id="GO:0031048">
    <property type="term" value="P:regulatory ncRNA-mediated heterochromatin formation"/>
    <property type="evidence" value="ECO:0007669"/>
    <property type="project" value="TreeGrafter"/>
</dbReference>
<evidence type="ECO:0000256" key="1">
    <source>
        <dbReference type="ARBA" id="ARBA00004123"/>
    </source>
</evidence>
<sequence length="399" mass="45630">MDSLPDSILNDLRKVEEILTKIDENQTQSGYSLEHVLNNSDNINMRSEMMKFVRNVSLQCLNVFPHDHILKEAALVAEEISNTKMNSSSVAITPCKTLAKSLLKSNHQDVHLRGVYARREAAFGNIEYARKVFDMALLSIEGLPWDPKSNASLLFFCQFKSQPSSLQLLRARQGFKEQIRVIQETWIHGSINENSVASICCASLFEELTSGLEYGIEILNQSLSMVLPERRRKIHQLELLFNYYIQMLWKHHSEVELANIWNILVQELQIYPFNPKLYNTIIQIGHLHTSPSKLRWIIDDYLHKKPSVSVYLFALSYEIRKGSSHHRVHRIFERALGDNMLKSCELNSESVIPGGFLEWKETMDSWGSKMISAIKGLHFVAPTGSNLECHGKEGTVFVG</sequence>
<dbReference type="GO" id="GO:1902369">
    <property type="term" value="P:negative regulation of RNA catabolic process"/>
    <property type="evidence" value="ECO:0007669"/>
    <property type="project" value="TreeGrafter"/>
</dbReference>
<accession>A0AA35Z689</accession>
<keyword evidence="5" id="KW-1185">Reference proteome</keyword>
<protein>
    <submittedName>
        <fullName evidence="4">Uncharacterized protein</fullName>
    </submittedName>
</protein>
<dbReference type="AlphaFoldDB" id="A0AA35Z689"/>
<proteinExistence type="inferred from homology"/>
<comment type="subcellular location">
    <subcellularLocation>
        <location evidence="1">Nucleus</location>
    </subcellularLocation>
</comment>
<comment type="similarity">
    <text evidence="2">Belongs to the NRDE2 family.</text>
</comment>
<evidence type="ECO:0000256" key="3">
    <source>
        <dbReference type="ARBA" id="ARBA00023242"/>
    </source>
</evidence>
<dbReference type="PANTHER" id="PTHR13471:SF0">
    <property type="entry name" value="NUCLEAR EXOSOME REGULATOR NRDE2"/>
    <property type="match status" value="1"/>
</dbReference>
<dbReference type="Proteomes" id="UP001177003">
    <property type="component" value="Chromosome 5"/>
</dbReference>
<organism evidence="4 5">
    <name type="scientific">Lactuca saligna</name>
    <name type="common">Willowleaf lettuce</name>
    <dbReference type="NCBI Taxonomy" id="75948"/>
    <lineage>
        <taxon>Eukaryota</taxon>
        <taxon>Viridiplantae</taxon>
        <taxon>Streptophyta</taxon>
        <taxon>Embryophyta</taxon>
        <taxon>Tracheophyta</taxon>
        <taxon>Spermatophyta</taxon>
        <taxon>Magnoliopsida</taxon>
        <taxon>eudicotyledons</taxon>
        <taxon>Gunneridae</taxon>
        <taxon>Pentapetalae</taxon>
        <taxon>asterids</taxon>
        <taxon>campanulids</taxon>
        <taxon>Asterales</taxon>
        <taxon>Asteraceae</taxon>
        <taxon>Cichorioideae</taxon>
        <taxon>Cichorieae</taxon>
        <taxon>Lactucinae</taxon>
        <taxon>Lactuca</taxon>
    </lineage>
</organism>